<evidence type="ECO:0000256" key="1">
    <source>
        <dbReference type="ARBA" id="ARBA00009199"/>
    </source>
</evidence>
<dbReference type="Gene3D" id="3.90.1300.10">
    <property type="entry name" value="Amidase signature (AS) domain"/>
    <property type="match status" value="1"/>
</dbReference>
<dbReference type="InterPro" id="IPR023631">
    <property type="entry name" value="Amidase_dom"/>
</dbReference>
<organism evidence="3 4">
    <name type="scientific">Modicisalibacter zincidurans</name>
    <dbReference type="NCBI Taxonomy" id="1178777"/>
    <lineage>
        <taxon>Bacteria</taxon>
        <taxon>Pseudomonadati</taxon>
        <taxon>Pseudomonadota</taxon>
        <taxon>Gammaproteobacteria</taxon>
        <taxon>Oceanospirillales</taxon>
        <taxon>Halomonadaceae</taxon>
        <taxon>Modicisalibacter</taxon>
    </lineage>
</organism>
<comment type="caution">
    <text evidence="3">The sequence shown here is derived from an EMBL/GenBank/DDBJ whole genome shotgun (WGS) entry which is preliminary data.</text>
</comment>
<reference evidence="4" key="1">
    <citation type="journal article" date="2019" name="Int. J. Syst. Evol. Microbiol.">
        <title>The Global Catalogue of Microorganisms (GCM) 10K type strain sequencing project: providing services to taxonomists for standard genome sequencing and annotation.</title>
        <authorList>
            <consortium name="The Broad Institute Genomics Platform"/>
            <consortium name="The Broad Institute Genome Sequencing Center for Infectious Disease"/>
            <person name="Wu L."/>
            <person name="Ma J."/>
        </authorList>
    </citation>
    <scope>NUCLEOTIDE SEQUENCE [LARGE SCALE GENOMIC DNA]</scope>
    <source>
        <strain evidence="4">JCM 18472</strain>
    </source>
</reference>
<evidence type="ECO:0000313" key="3">
    <source>
        <dbReference type="EMBL" id="GAA5176642.1"/>
    </source>
</evidence>
<evidence type="ECO:0000259" key="2">
    <source>
        <dbReference type="Pfam" id="PF01425"/>
    </source>
</evidence>
<keyword evidence="4" id="KW-1185">Reference proteome</keyword>
<gene>
    <name evidence="3" type="ORF">GCM10023342_22510</name>
</gene>
<accession>A0ABP9RH53</accession>
<dbReference type="RefSeq" id="WP_051907536.1">
    <property type="nucleotide sequence ID" value="NZ_BAABKI010000023.1"/>
</dbReference>
<dbReference type="InterPro" id="IPR000120">
    <property type="entry name" value="Amidase"/>
</dbReference>
<dbReference type="SUPFAM" id="SSF75304">
    <property type="entry name" value="Amidase signature (AS) enzymes"/>
    <property type="match status" value="1"/>
</dbReference>
<dbReference type="NCBIfam" id="NF004815">
    <property type="entry name" value="PRK06169.1"/>
    <property type="match status" value="1"/>
</dbReference>
<feature type="domain" description="Amidase" evidence="2">
    <location>
        <begin position="29"/>
        <end position="450"/>
    </location>
</feature>
<dbReference type="PANTHER" id="PTHR11895">
    <property type="entry name" value="TRANSAMIDASE"/>
    <property type="match status" value="1"/>
</dbReference>
<name>A0ABP9RH53_9GAMM</name>
<dbReference type="InterPro" id="IPR036928">
    <property type="entry name" value="AS_sf"/>
</dbReference>
<sequence>MNSTDSDLAAMDAAALIDAYERGRLSPVEAVENALARIDRHNPAINAFCHVDHQGAMAAARDAEARWRRGEPLSPVDGLPVTMKDLTRVRGMPAREGTLISDPAPCAEDSPPARRMREGGAVILGKTTTPEFGWKGVTDSPLTGITCNPWNTQLTPGGSSGGAAAACALNLGVLHQGGDSGGSIRIPAAFTGTFGFKSTFGLVPQWPPCSLPSMSHIGPITRTVDDAIRMLNVIGRYDSRDSYAVAAAPADWRETTRQTLSGLRIGLITKARRVGVDPQITAAIERAAHTLSELGAEVVPSDLDLHEAGEAFKVLWFSTTWRLCYQLTEAQRHLISEGLLKNAWRGEGFDANDVHAAEEARWVLTSRFEARFRDEFDLFLMPSVAVLPFTAGLEVPDGSSMQDWMDWTPFSYPFNLTRQPAASIPCGFSREGLPIGCQLVGARFRDRTVLRACRAYMDAVPTHFPDVPGVATPGVATPRG</sequence>
<dbReference type="Pfam" id="PF01425">
    <property type="entry name" value="Amidase"/>
    <property type="match status" value="1"/>
</dbReference>
<proteinExistence type="inferred from homology"/>
<dbReference type="Proteomes" id="UP001500074">
    <property type="component" value="Unassembled WGS sequence"/>
</dbReference>
<evidence type="ECO:0000313" key="4">
    <source>
        <dbReference type="Proteomes" id="UP001500074"/>
    </source>
</evidence>
<comment type="similarity">
    <text evidence="1">Belongs to the amidase family.</text>
</comment>
<dbReference type="PANTHER" id="PTHR11895:SF7">
    <property type="entry name" value="GLUTAMYL-TRNA(GLN) AMIDOTRANSFERASE SUBUNIT A, MITOCHONDRIAL"/>
    <property type="match status" value="1"/>
</dbReference>
<dbReference type="EMBL" id="BAABKI010000023">
    <property type="protein sequence ID" value="GAA5176642.1"/>
    <property type="molecule type" value="Genomic_DNA"/>
</dbReference>
<protein>
    <submittedName>
        <fullName evidence="3">Amidase</fullName>
    </submittedName>
</protein>